<dbReference type="SUPFAM" id="SSF53335">
    <property type="entry name" value="S-adenosyl-L-methionine-dependent methyltransferases"/>
    <property type="match status" value="1"/>
</dbReference>
<evidence type="ECO:0000259" key="4">
    <source>
        <dbReference type="Pfam" id="PF13649"/>
    </source>
</evidence>
<dbReference type="GO" id="GO:0008168">
    <property type="term" value="F:methyltransferase activity"/>
    <property type="evidence" value="ECO:0007669"/>
    <property type="project" value="UniProtKB-KW"/>
</dbReference>
<dbReference type="EMBL" id="AP022593">
    <property type="protein sequence ID" value="BBY51126.1"/>
    <property type="molecule type" value="Genomic_DNA"/>
</dbReference>
<dbReference type="Gene3D" id="3.40.50.150">
    <property type="entry name" value="Vaccinia Virus protein VP39"/>
    <property type="match status" value="1"/>
</dbReference>
<dbReference type="PANTHER" id="PTHR43464">
    <property type="entry name" value="METHYLTRANSFERASE"/>
    <property type="match status" value="1"/>
</dbReference>
<gene>
    <name evidence="5" type="ORF">MARA_45940</name>
</gene>
<dbReference type="PANTHER" id="PTHR43464:SF19">
    <property type="entry name" value="UBIQUINONE BIOSYNTHESIS O-METHYLTRANSFERASE, MITOCHONDRIAL"/>
    <property type="match status" value="1"/>
</dbReference>
<dbReference type="KEGG" id="marz:MARA_45940"/>
<proteinExistence type="predicted"/>
<dbReference type="InterPro" id="IPR041698">
    <property type="entry name" value="Methyltransf_25"/>
</dbReference>
<organism evidence="5 6">
    <name type="scientific">Mycolicibacterium arabiense</name>
    <dbReference type="NCBI Taxonomy" id="1286181"/>
    <lineage>
        <taxon>Bacteria</taxon>
        <taxon>Bacillati</taxon>
        <taxon>Actinomycetota</taxon>
        <taxon>Actinomycetes</taxon>
        <taxon>Mycobacteriales</taxon>
        <taxon>Mycobacteriaceae</taxon>
        <taxon>Mycolicibacterium</taxon>
    </lineage>
</organism>
<geneLocation type="plasmid" evidence="6">
    <name>pjcm18538 dna</name>
</geneLocation>
<dbReference type="RefSeq" id="WP_163921227.1">
    <property type="nucleotide sequence ID" value="NZ_AP022593.1"/>
</dbReference>
<dbReference type="Proteomes" id="UP000467428">
    <property type="component" value="Chromosome"/>
</dbReference>
<keyword evidence="3" id="KW-0949">S-adenosyl-L-methionine</keyword>
<name>A0A7I7S4D7_9MYCO</name>
<feature type="domain" description="Methyltransferase" evidence="4">
    <location>
        <begin position="50"/>
        <end position="144"/>
    </location>
</feature>
<protein>
    <submittedName>
        <fullName evidence="5">SAM-dependent methyltransferase</fullName>
    </submittedName>
</protein>
<keyword evidence="2 5" id="KW-0808">Transferase</keyword>
<evidence type="ECO:0000313" key="5">
    <source>
        <dbReference type="EMBL" id="BBY51126.1"/>
    </source>
</evidence>
<evidence type="ECO:0000256" key="1">
    <source>
        <dbReference type="ARBA" id="ARBA00022603"/>
    </source>
</evidence>
<evidence type="ECO:0000313" key="6">
    <source>
        <dbReference type="Proteomes" id="UP000467428"/>
    </source>
</evidence>
<keyword evidence="6" id="KW-1185">Reference proteome</keyword>
<reference evidence="5 6" key="1">
    <citation type="journal article" date="2019" name="Emerg. Microbes Infect.">
        <title>Comprehensive subspecies identification of 175 nontuberculous mycobacteria species based on 7547 genomic profiles.</title>
        <authorList>
            <person name="Matsumoto Y."/>
            <person name="Kinjo T."/>
            <person name="Motooka D."/>
            <person name="Nabeya D."/>
            <person name="Jung N."/>
            <person name="Uechi K."/>
            <person name="Horii T."/>
            <person name="Iida T."/>
            <person name="Fujita J."/>
            <person name="Nakamura S."/>
        </authorList>
    </citation>
    <scope>NUCLEOTIDE SEQUENCE [LARGE SCALE GENOMIC DNA]</scope>
    <source>
        <strain evidence="5 6">JCM 18538</strain>
    </source>
</reference>
<dbReference type="Pfam" id="PF13649">
    <property type="entry name" value="Methyltransf_25"/>
    <property type="match status" value="1"/>
</dbReference>
<evidence type="ECO:0000256" key="3">
    <source>
        <dbReference type="ARBA" id="ARBA00022691"/>
    </source>
</evidence>
<sequence>MSDSMNPEVLDWDSAYRGEGEMPGPPPWNIGEPQPELAALIREGKVRGEVLDAGCGHAELSLALAAAGHTVVGIDLSPTAIEAAKQAAAERNLTNATFVADDITKFTGFDGRFTTIIDSTLFHSLPVEGRDGYQQSILRAAAPGATYYVLVFARGAFPGEWETKPNEVDEAELRGSVGKYWAIADVRPAFIHANVMTAPPGVDLPLPEHPRDDKGRMKFPAFLLTAHKPG</sequence>
<dbReference type="AlphaFoldDB" id="A0A7I7S4D7"/>
<dbReference type="InterPro" id="IPR029063">
    <property type="entry name" value="SAM-dependent_MTases_sf"/>
</dbReference>
<keyword evidence="1 5" id="KW-0489">Methyltransferase</keyword>
<evidence type="ECO:0000256" key="2">
    <source>
        <dbReference type="ARBA" id="ARBA00022679"/>
    </source>
</evidence>
<accession>A0A7I7S4D7</accession>
<dbReference type="GO" id="GO:0032259">
    <property type="term" value="P:methylation"/>
    <property type="evidence" value="ECO:0007669"/>
    <property type="project" value="UniProtKB-KW"/>
</dbReference>
<dbReference type="CDD" id="cd02440">
    <property type="entry name" value="AdoMet_MTases"/>
    <property type="match status" value="1"/>
</dbReference>